<dbReference type="STRING" id="215250.A0A316YU95"/>
<protein>
    <submittedName>
        <fullName evidence="4">RhoGAP-domain-containing protein</fullName>
    </submittedName>
</protein>
<feature type="compositionally biased region" description="Polar residues" evidence="2">
    <location>
        <begin position="992"/>
        <end position="1003"/>
    </location>
</feature>
<keyword evidence="5" id="KW-1185">Reference proteome</keyword>
<dbReference type="GO" id="GO:0005096">
    <property type="term" value="F:GTPase activator activity"/>
    <property type="evidence" value="ECO:0007669"/>
    <property type="project" value="UniProtKB-KW"/>
</dbReference>
<sequence>MDVISSIGGTLSQHRQGASAATASGAGGHPQPNDAAAATTETVPYRLASASSSASANDVSSAFHETFKTTLAEADSYLNIFEARVKLEEDYVKGLKTLADKQRDVDLKLDSRLSVVLNLEPGGAEWPGARQAWKELRANDLRELDTRQHYIETLRQGVIAPLTVFRDSQERIRKRVKEDLKTSIGRYDEMRNTTLPRAKKAYEKRCDEVEQLRLQQQAIEDQRTLLSPPSMAMARDASGTGSSRAGEPSSPLGDDDDDTGSRSDTARTSLDASSIGASSAPRRSKSTHRSKPHNRNSSRSSLRSDEEPTSPRTNPSPRIGGDAGLFASSPTKDGEKSKGPGHFLDALRSRENWEAARKEAPKKINALLSRMGGSGATSNVSHDRSPPSGAVEGGALGVHTGGEGGIGLGGVVLGNSSGSMRSNQNLALKSVKAKREAEEADKAYRKMIFDLETLRLRRNKTLRAALASVVECRRELHLTCQAVWMQAERSGLVMASSHSSLRTHAEEVLQTSLVHLDDELVMVEKRLPSLSETHDSRVAYVNYQYGECKDLIFGVSLIDYAFTRAQQSAPTLGGPTKVQPPLIVRKCIQFIEERALDHQGIYRISAKHTAIQNLAHALEKDEERFQFRSEADEPATVAGVLKLYLRQLPEPVMPIPWEERIRHTQERDEQIQTGFANLKGRIRRLPQINQETLKLIVGHLAKVAAHSEKNKMNANNLSIVFGPLLLSQADHETTSIAAAMEEDRVTEDLILYAADIFDLSHAGAPVLPNIRPSMPPLDFEGVTNGVEEADHSDVRKVEDTREASEGLEKPNQIAVESEKYPISATTSGLTTKDAAHHSQPLAAPLPVSTAAVAAVPTGPISSSADVPLVLSGNTDLKRSDAIGRGNTLPAGNAFSLSDQPPKSAGNGAEVPATIEPHPVLTSVTSAGLQEAHADPPATLPQTAPAAARGQSEETQTPLAKSVGSPKPVEKELDEEAVPTTDRLGTSGEDPTPTATNTKRLLDT</sequence>
<dbReference type="EMBL" id="KZ819634">
    <property type="protein sequence ID" value="PWN92672.1"/>
    <property type="molecule type" value="Genomic_DNA"/>
</dbReference>
<dbReference type="PANTHER" id="PTHR15228">
    <property type="entry name" value="SPERMATHECAL PHYSIOLOGY VARIANT"/>
    <property type="match status" value="1"/>
</dbReference>
<dbReference type="GO" id="GO:0007165">
    <property type="term" value="P:signal transduction"/>
    <property type="evidence" value="ECO:0007669"/>
    <property type="project" value="InterPro"/>
</dbReference>
<dbReference type="SUPFAM" id="SSF103657">
    <property type="entry name" value="BAR/IMD domain-like"/>
    <property type="match status" value="1"/>
</dbReference>
<feature type="region of interest" description="Disordered" evidence="2">
    <location>
        <begin position="786"/>
        <end position="815"/>
    </location>
</feature>
<evidence type="ECO:0000259" key="3">
    <source>
        <dbReference type="PROSITE" id="PS50238"/>
    </source>
</evidence>
<accession>A0A316YU95</accession>
<dbReference type="InterPro" id="IPR000198">
    <property type="entry name" value="RhoGAP_dom"/>
</dbReference>
<feature type="region of interest" description="Disordered" evidence="2">
    <location>
        <begin position="926"/>
        <end position="1003"/>
    </location>
</feature>
<dbReference type="Gene3D" id="1.20.1270.60">
    <property type="entry name" value="Arfaptin homology (AH) domain/BAR domain"/>
    <property type="match status" value="1"/>
</dbReference>
<organism evidence="4 5">
    <name type="scientific">Acaromyces ingoldii</name>
    <dbReference type="NCBI Taxonomy" id="215250"/>
    <lineage>
        <taxon>Eukaryota</taxon>
        <taxon>Fungi</taxon>
        <taxon>Dikarya</taxon>
        <taxon>Basidiomycota</taxon>
        <taxon>Ustilaginomycotina</taxon>
        <taxon>Exobasidiomycetes</taxon>
        <taxon>Exobasidiales</taxon>
        <taxon>Cryptobasidiaceae</taxon>
        <taxon>Acaromyces</taxon>
    </lineage>
</organism>
<dbReference type="SUPFAM" id="SSF48350">
    <property type="entry name" value="GTPase activation domain, GAP"/>
    <property type="match status" value="1"/>
</dbReference>
<dbReference type="Pfam" id="PF00620">
    <property type="entry name" value="RhoGAP"/>
    <property type="match status" value="1"/>
</dbReference>
<feature type="region of interest" description="Disordered" evidence="2">
    <location>
        <begin position="220"/>
        <end position="343"/>
    </location>
</feature>
<dbReference type="Gene3D" id="1.10.555.10">
    <property type="entry name" value="Rho GTPase activation protein"/>
    <property type="match status" value="1"/>
</dbReference>
<evidence type="ECO:0000256" key="1">
    <source>
        <dbReference type="ARBA" id="ARBA00022468"/>
    </source>
</evidence>
<dbReference type="InParanoid" id="A0A316YU95"/>
<reference evidence="4 5" key="1">
    <citation type="journal article" date="2018" name="Mol. Biol. Evol.">
        <title>Broad Genomic Sampling Reveals a Smut Pathogenic Ancestry of the Fungal Clade Ustilaginomycotina.</title>
        <authorList>
            <person name="Kijpornyongpan T."/>
            <person name="Mondo S.J."/>
            <person name="Barry K."/>
            <person name="Sandor L."/>
            <person name="Lee J."/>
            <person name="Lipzen A."/>
            <person name="Pangilinan J."/>
            <person name="LaButti K."/>
            <person name="Hainaut M."/>
            <person name="Henrissat B."/>
            <person name="Grigoriev I.V."/>
            <person name="Spatafora J.W."/>
            <person name="Aime M.C."/>
        </authorList>
    </citation>
    <scope>NUCLEOTIDE SEQUENCE [LARGE SCALE GENOMIC DNA]</scope>
    <source>
        <strain evidence="4 5">MCA 4198</strain>
    </source>
</reference>
<name>A0A316YU95_9BASI</name>
<feature type="compositionally biased region" description="Basic and acidic residues" evidence="2">
    <location>
        <begin position="788"/>
        <end position="808"/>
    </location>
</feature>
<dbReference type="SMART" id="SM00324">
    <property type="entry name" value="RhoGAP"/>
    <property type="match status" value="1"/>
</dbReference>
<dbReference type="InterPro" id="IPR027267">
    <property type="entry name" value="AH/BAR_dom_sf"/>
</dbReference>
<proteinExistence type="predicted"/>
<feature type="compositionally biased region" description="Low complexity" evidence="2">
    <location>
        <begin position="934"/>
        <end position="947"/>
    </location>
</feature>
<dbReference type="PROSITE" id="PS50238">
    <property type="entry name" value="RHOGAP"/>
    <property type="match status" value="1"/>
</dbReference>
<feature type="compositionally biased region" description="Polar residues" evidence="2">
    <location>
        <begin position="7"/>
        <end position="16"/>
    </location>
</feature>
<feature type="region of interest" description="Disordered" evidence="2">
    <location>
        <begin position="1"/>
        <end position="38"/>
    </location>
</feature>
<gene>
    <name evidence="4" type="ORF">FA10DRAFT_298143</name>
</gene>
<feature type="domain" description="Rho-GAP" evidence="3">
    <location>
        <begin position="570"/>
        <end position="757"/>
    </location>
</feature>
<keyword evidence="1" id="KW-0343">GTPase activation</keyword>
<dbReference type="InterPro" id="IPR051025">
    <property type="entry name" value="RhoGAP"/>
</dbReference>
<evidence type="ECO:0000256" key="2">
    <source>
        <dbReference type="SAM" id="MobiDB-lite"/>
    </source>
</evidence>
<evidence type="ECO:0000313" key="4">
    <source>
        <dbReference type="EMBL" id="PWN92672.1"/>
    </source>
</evidence>
<dbReference type="GeneID" id="37046479"/>
<dbReference type="OrthoDB" id="79452at2759"/>
<feature type="compositionally biased region" description="Basic residues" evidence="2">
    <location>
        <begin position="282"/>
        <end position="296"/>
    </location>
</feature>
<dbReference type="RefSeq" id="XP_025379870.1">
    <property type="nucleotide sequence ID" value="XM_025524563.1"/>
</dbReference>
<dbReference type="PANTHER" id="PTHR15228:SF25">
    <property type="entry name" value="F-BAR DOMAIN-CONTAINING PROTEIN"/>
    <property type="match status" value="1"/>
</dbReference>
<feature type="region of interest" description="Disordered" evidence="2">
    <location>
        <begin position="878"/>
        <end position="912"/>
    </location>
</feature>
<dbReference type="InterPro" id="IPR008936">
    <property type="entry name" value="Rho_GTPase_activation_prot"/>
</dbReference>
<evidence type="ECO:0000313" key="5">
    <source>
        <dbReference type="Proteomes" id="UP000245768"/>
    </source>
</evidence>
<dbReference type="Proteomes" id="UP000245768">
    <property type="component" value="Unassembled WGS sequence"/>
</dbReference>
<dbReference type="AlphaFoldDB" id="A0A316YU95"/>